<name>A0A5J4YW54_PORPP</name>
<dbReference type="GO" id="GO:0008967">
    <property type="term" value="F:phosphoglycolate phosphatase activity"/>
    <property type="evidence" value="ECO:0007669"/>
    <property type="project" value="TreeGrafter"/>
</dbReference>
<organism evidence="1 2">
    <name type="scientific">Porphyridium purpureum</name>
    <name type="common">Red alga</name>
    <name type="synonym">Porphyridium cruentum</name>
    <dbReference type="NCBI Taxonomy" id="35688"/>
    <lineage>
        <taxon>Eukaryota</taxon>
        <taxon>Rhodophyta</taxon>
        <taxon>Bangiophyceae</taxon>
        <taxon>Porphyridiales</taxon>
        <taxon>Porphyridiaceae</taxon>
        <taxon>Porphyridium</taxon>
    </lineage>
</organism>
<dbReference type="PANTHER" id="PTHR43434">
    <property type="entry name" value="PHOSPHOGLYCOLATE PHOSPHATASE"/>
    <property type="match status" value="1"/>
</dbReference>
<accession>A0A5J4YW54</accession>
<dbReference type="InterPro" id="IPR023214">
    <property type="entry name" value="HAD_sf"/>
</dbReference>
<dbReference type="Proteomes" id="UP000324585">
    <property type="component" value="Unassembled WGS sequence"/>
</dbReference>
<dbReference type="GO" id="GO:0005829">
    <property type="term" value="C:cytosol"/>
    <property type="evidence" value="ECO:0007669"/>
    <property type="project" value="TreeGrafter"/>
</dbReference>
<evidence type="ECO:0000313" key="2">
    <source>
        <dbReference type="Proteomes" id="UP000324585"/>
    </source>
</evidence>
<proteinExistence type="predicted"/>
<reference evidence="2" key="1">
    <citation type="journal article" date="2019" name="Nat. Commun.">
        <title>Expansion of phycobilisome linker gene families in mesophilic red algae.</title>
        <authorList>
            <person name="Lee J."/>
            <person name="Kim D."/>
            <person name="Bhattacharya D."/>
            <person name="Yoon H.S."/>
        </authorList>
    </citation>
    <scope>NUCLEOTIDE SEQUENCE [LARGE SCALE GENOMIC DNA]</scope>
    <source>
        <strain evidence="2">CCMP 1328</strain>
    </source>
</reference>
<evidence type="ECO:0000313" key="1">
    <source>
        <dbReference type="EMBL" id="KAA8495769.1"/>
    </source>
</evidence>
<dbReference type="EMBL" id="VRMN01000003">
    <property type="protein sequence ID" value="KAA8495769.1"/>
    <property type="molecule type" value="Genomic_DNA"/>
</dbReference>
<keyword evidence="2" id="KW-1185">Reference proteome</keyword>
<comment type="caution">
    <text evidence="1">The sequence shown here is derived from an EMBL/GenBank/DDBJ whole genome shotgun (WGS) entry which is preliminary data.</text>
</comment>
<sequence length="276" mass="30729">MSAGRENGGAPASSVVYALDFDGVLCDSVDELIESVIRAARRVFAAHSTETWYAQLGSDPVRRQLTHLRPLIKTGYELVLLCRALAEGQYMDSDGPEQLRKAWPEPLKEQLLEEYNSDFGALNGAFSAERDDWIENDLDSWLAANKMFPGVVDALNQSEALARYIITTKDKRYALRLLRAAGVTESAMPDDRVYGLGMGSKIEVLKIVLKNHPGAQVHFVEDYVPALESASISLLGANVQYFMASWGYNTLDDVKRAERNPFITVLDLDTFTSRMQ</sequence>
<dbReference type="OrthoDB" id="417952at2759"/>
<dbReference type="Gene3D" id="3.40.50.1000">
    <property type="entry name" value="HAD superfamily/HAD-like"/>
    <property type="match status" value="1"/>
</dbReference>
<dbReference type="InterPro" id="IPR050155">
    <property type="entry name" value="HAD-like_hydrolase_sf"/>
</dbReference>
<dbReference type="OMA" id="WEMPVLI"/>
<dbReference type="PANTHER" id="PTHR43434:SF21">
    <property type="entry name" value="SLL0295 PROTEIN"/>
    <property type="match status" value="1"/>
</dbReference>
<dbReference type="GO" id="GO:0006281">
    <property type="term" value="P:DNA repair"/>
    <property type="evidence" value="ECO:0007669"/>
    <property type="project" value="TreeGrafter"/>
</dbReference>
<dbReference type="InterPro" id="IPR036412">
    <property type="entry name" value="HAD-like_sf"/>
</dbReference>
<dbReference type="AlphaFoldDB" id="A0A5J4YW54"/>
<protein>
    <submittedName>
        <fullName evidence="1">Uncharacterized protein</fullName>
    </submittedName>
</protein>
<dbReference type="SUPFAM" id="SSF56784">
    <property type="entry name" value="HAD-like"/>
    <property type="match status" value="1"/>
</dbReference>
<gene>
    <name evidence="1" type="ORF">FVE85_1924</name>
</gene>